<dbReference type="Gene3D" id="3.30.40.10">
    <property type="entry name" value="Zinc/RING finger domain, C3HC4 (zinc finger)"/>
    <property type="match status" value="1"/>
</dbReference>
<evidence type="ECO:0000313" key="7">
    <source>
        <dbReference type="EMBL" id="CBY20695.1"/>
    </source>
</evidence>
<dbReference type="PANTHER" id="PTHR23041:SF78">
    <property type="entry name" value="E3 UBIQUITIN-PROTEIN LIGASE RNF4"/>
    <property type="match status" value="1"/>
</dbReference>
<evidence type="ECO:0000256" key="2">
    <source>
        <dbReference type="ARBA" id="ARBA00022771"/>
    </source>
</evidence>
<keyword evidence="2 4" id="KW-0863">Zinc-finger</keyword>
<dbReference type="AlphaFoldDB" id="E4WSG2"/>
<dbReference type="GO" id="GO:0008270">
    <property type="term" value="F:zinc ion binding"/>
    <property type="evidence" value="ECO:0007669"/>
    <property type="project" value="UniProtKB-KW"/>
</dbReference>
<gene>
    <name evidence="7" type="ORF">GSOID_T00000698001</name>
</gene>
<dbReference type="Pfam" id="PF13639">
    <property type="entry name" value="zf-RING_2"/>
    <property type="match status" value="1"/>
</dbReference>
<dbReference type="InterPro" id="IPR001841">
    <property type="entry name" value="Znf_RING"/>
</dbReference>
<evidence type="ECO:0000256" key="3">
    <source>
        <dbReference type="ARBA" id="ARBA00022833"/>
    </source>
</evidence>
<evidence type="ECO:0000256" key="5">
    <source>
        <dbReference type="SAM" id="Coils"/>
    </source>
</evidence>
<dbReference type="SUPFAM" id="SSF57850">
    <property type="entry name" value="RING/U-box"/>
    <property type="match status" value="1"/>
</dbReference>
<organism evidence="7">
    <name type="scientific">Oikopleura dioica</name>
    <name type="common">Tunicate</name>
    <dbReference type="NCBI Taxonomy" id="34765"/>
    <lineage>
        <taxon>Eukaryota</taxon>
        <taxon>Metazoa</taxon>
        <taxon>Chordata</taxon>
        <taxon>Tunicata</taxon>
        <taxon>Appendicularia</taxon>
        <taxon>Copelata</taxon>
        <taxon>Oikopleuridae</taxon>
        <taxon>Oikopleura</taxon>
    </lineage>
</organism>
<keyword evidence="8" id="KW-1185">Reference proteome</keyword>
<accession>E4WSG2</accession>
<feature type="domain" description="RING-type" evidence="6">
    <location>
        <begin position="251"/>
        <end position="293"/>
    </location>
</feature>
<dbReference type="OrthoDB" id="6329076at2759"/>
<dbReference type="Proteomes" id="UP000001307">
    <property type="component" value="Unassembled WGS sequence"/>
</dbReference>
<keyword evidence="5" id="KW-0175">Coiled coil</keyword>
<evidence type="ECO:0000259" key="6">
    <source>
        <dbReference type="PROSITE" id="PS50089"/>
    </source>
</evidence>
<dbReference type="InParanoid" id="E4WSG2"/>
<dbReference type="EMBL" id="FN653015">
    <property type="protein sequence ID" value="CBY20695.1"/>
    <property type="molecule type" value="Genomic_DNA"/>
</dbReference>
<proteinExistence type="predicted"/>
<keyword evidence="3" id="KW-0862">Zinc</keyword>
<dbReference type="PROSITE" id="PS00518">
    <property type="entry name" value="ZF_RING_1"/>
    <property type="match status" value="1"/>
</dbReference>
<evidence type="ECO:0000313" key="8">
    <source>
        <dbReference type="Proteomes" id="UP000001307"/>
    </source>
</evidence>
<dbReference type="SMART" id="SM00184">
    <property type="entry name" value="RING"/>
    <property type="match status" value="1"/>
</dbReference>
<keyword evidence="1" id="KW-0479">Metal-binding</keyword>
<evidence type="ECO:0000256" key="1">
    <source>
        <dbReference type="ARBA" id="ARBA00022723"/>
    </source>
</evidence>
<sequence>MNDFPVELTKKLTNFAYFFRPETLIDDPEEIKRKRQTCAFDQDYIIDMDRLLMEGVEAGSIKSCYSAFAIKNQWSRYIDNCLKDNRTDYPEDKMKARNTILMRTLEEKSPEIMLTLMKVRYAVLARQTQVQIQQTCDKRRTQLVDIIEEYKSLELEHNEFAEKSRNEIRSLNTAIEKRNAKIKVLQKKETSKKNDDSKDIKKLNKIINDNREIIKSQKLEIEKLKKEDKDEELNMLRKKVEYFKSSAKGECSICFVAYSKTSQKCCLQCGHQFCLSCLKNMMRRLNFNCPTCRKDFSEEEIIKVF</sequence>
<evidence type="ECO:0000256" key="4">
    <source>
        <dbReference type="PROSITE-ProRule" id="PRU00175"/>
    </source>
</evidence>
<dbReference type="PANTHER" id="PTHR23041">
    <property type="entry name" value="RING FINGER DOMAIN-CONTAINING"/>
    <property type="match status" value="1"/>
</dbReference>
<feature type="coiled-coil region" evidence="5">
    <location>
        <begin position="143"/>
        <end position="239"/>
    </location>
</feature>
<reference evidence="7" key="1">
    <citation type="journal article" date="2010" name="Science">
        <title>Plasticity of animal genome architecture unmasked by rapid evolution of a pelagic tunicate.</title>
        <authorList>
            <person name="Denoeud F."/>
            <person name="Henriet S."/>
            <person name="Mungpakdee S."/>
            <person name="Aury J.M."/>
            <person name="Da Silva C."/>
            <person name="Brinkmann H."/>
            <person name="Mikhaleva J."/>
            <person name="Olsen L.C."/>
            <person name="Jubin C."/>
            <person name="Canestro C."/>
            <person name="Bouquet J.M."/>
            <person name="Danks G."/>
            <person name="Poulain J."/>
            <person name="Campsteijn C."/>
            <person name="Adamski M."/>
            <person name="Cross I."/>
            <person name="Yadetie F."/>
            <person name="Muffato M."/>
            <person name="Louis A."/>
            <person name="Butcher S."/>
            <person name="Tsagkogeorga G."/>
            <person name="Konrad A."/>
            <person name="Singh S."/>
            <person name="Jensen M.F."/>
            <person name="Cong E.H."/>
            <person name="Eikeseth-Otteraa H."/>
            <person name="Noel B."/>
            <person name="Anthouard V."/>
            <person name="Porcel B.M."/>
            <person name="Kachouri-Lafond R."/>
            <person name="Nishino A."/>
            <person name="Ugolini M."/>
            <person name="Chourrout P."/>
            <person name="Nishida H."/>
            <person name="Aasland R."/>
            <person name="Huzurbazar S."/>
            <person name="Westhof E."/>
            <person name="Delsuc F."/>
            <person name="Lehrach H."/>
            <person name="Reinhardt R."/>
            <person name="Weissenbach J."/>
            <person name="Roy S.W."/>
            <person name="Artiguenave F."/>
            <person name="Postlethwait J.H."/>
            <person name="Manak J.R."/>
            <person name="Thompson E.M."/>
            <person name="Jaillon O."/>
            <person name="Du Pasquier L."/>
            <person name="Boudinot P."/>
            <person name="Liberles D.A."/>
            <person name="Volff J.N."/>
            <person name="Philippe H."/>
            <person name="Lenhard B."/>
            <person name="Roest Crollius H."/>
            <person name="Wincker P."/>
            <person name="Chourrout D."/>
        </authorList>
    </citation>
    <scope>NUCLEOTIDE SEQUENCE [LARGE SCALE GENOMIC DNA]</scope>
</reference>
<protein>
    <recommendedName>
        <fullName evidence="6">RING-type domain-containing protein</fullName>
    </recommendedName>
</protein>
<dbReference type="InterPro" id="IPR017907">
    <property type="entry name" value="Znf_RING_CS"/>
</dbReference>
<dbReference type="InterPro" id="IPR013083">
    <property type="entry name" value="Znf_RING/FYVE/PHD"/>
</dbReference>
<name>E4WSG2_OIKDI</name>
<dbReference type="InterPro" id="IPR047134">
    <property type="entry name" value="RNF4"/>
</dbReference>
<dbReference type="PROSITE" id="PS50089">
    <property type="entry name" value="ZF_RING_2"/>
    <property type="match status" value="1"/>
</dbReference>